<keyword evidence="1" id="KW-0812">Transmembrane</keyword>
<dbReference type="EMBL" id="FMXE01000027">
    <property type="protein sequence ID" value="SDA90197.1"/>
    <property type="molecule type" value="Genomic_DNA"/>
</dbReference>
<dbReference type="Gene3D" id="2.60.40.10">
    <property type="entry name" value="Immunoglobulins"/>
    <property type="match status" value="2"/>
</dbReference>
<reference evidence="3" key="1">
    <citation type="submission" date="2016-10" db="EMBL/GenBank/DDBJ databases">
        <authorList>
            <person name="Varghese N."/>
            <person name="Submissions S."/>
        </authorList>
    </citation>
    <scope>NUCLEOTIDE SEQUENCE [LARGE SCALE GENOMIC DNA]</scope>
    <source>
        <strain evidence="3">DSM 22703</strain>
    </source>
</reference>
<dbReference type="InterPro" id="IPR011467">
    <property type="entry name" value="DUF1573"/>
</dbReference>
<protein>
    <recommendedName>
        <fullName evidence="4">DUF1573 domain-containing protein</fullName>
    </recommendedName>
</protein>
<evidence type="ECO:0000256" key="1">
    <source>
        <dbReference type="SAM" id="Phobius"/>
    </source>
</evidence>
<evidence type="ECO:0008006" key="4">
    <source>
        <dbReference type="Google" id="ProtNLM"/>
    </source>
</evidence>
<dbReference type="PANTHER" id="PTHR37833:SF1">
    <property type="entry name" value="SIGNAL PEPTIDE PROTEIN"/>
    <property type="match status" value="1"/>
</dbReference>
<name>A0A1G5Z6G5_9BACT</name>
<accession>A0A1G5Z6G5</accession>
<evidence type="ECO:0000313" key="2">
    <source>
        <dbReference type="EMBL" id="SDA90197.1"/>
    </source>
</evidence>
<feature type="transmembrane region" description="Helical" evidence="1">
    <location>
        <begin position="7"/>
        <end position="30"/>
    </location>
</feature>
<keyword evidence="1" id="KW-0472">Membrane</keyword>
<organism evidence="2 3">
    <name type="scientific">Algoriphagus alkaliphilus</name>
    <dbReference type="NCBI Taxonomy" id="279824"/>
    <lineage>
        <taxon>Bacteria</taxon>
        <taxon>Pseudomonadati</taxon>
        <taxon>Bacteroidota</taxon>
        <taxon>Cytophagia</taxon>
        <taxon>Cytophagales</taxon>
        <taxon>Cyclobacteriaceae</taxon>
        <taxon>Algoriphagus</taxon>
    </lineage>
</organism>
<dbReference type="AlphaFoldDB" id="A0A1G5Z6G5"/>
<evidence type="ECO:0000313" key="3">
    <source>
        <dbReference type="Proteomes" id="UP000198756"/>
    </source>
</evidence>
<keyword evidence="1" id="KW-1133">Transmembrane helix</keyword>
<dbReference type="Proteomes" id="UP000198756">
    <property type="component" value="Unassembled WGS sequence"/>
</dbReference>
<sequence>MRRNYALIAVMIRFATAPLIILVLFFFPIWSYAQSTGGPKLIWKVNRLDLGTILEEQGLQKGIFEFSNTQDSLFYITDVLSECGCTTVEYTRDSLELGESGKLIISFDPTSAAVFFSKLIVVKGNLSGIKDSLYLEGISVPYPSDIKRAYPVVQGDLGFRLKKVNMGDVFDNEPKIKYVEFFNMGDQLLDKGAFRSQTPPHIQISQVQQFVRPQERGLLMIRYDGKIRNDLGYFEDQVPVSWENIPGSEVKLDLIADLFEFFPPIQKSNLNDVPQLFIGQKEIDLREISSKTLARRSVTLTNKGRQTLEIRKIQGNCECLKIEVPKSSLAPGESMELSLTLDPIGRKGIDQRNIYIFSNDPLNPVQLIVMKSRIE</sequence>
<dbReference type="PANTHER" id="PTHR37833">
    <property type="entry name" value="LIPOPROTEIN-RELATED"/>
    <property type="match status" value="1"/>
</dbReference>
<gene>
    <name evidence="2" type="ORF">SAMN03080617_03262</name>
</gene>
<keyword evidence="3" id="KW-1185">Reference proteome</keyword>
<dbReference type="STRING" id="279824.SAMN03080617_03262"/>
<proteinExistence type="predicted"/>
<dbReference type="Pfam" id="PF07610">
    <property type="entry name" value="DUF1573"/>
    <property type="match status" value="2"/>
</dbReference>
<dbReference type="InterPro" id="IPR013783">
    <property type="entry name" value="Ig-like_fold"/>
</dbReference>